<feature type="transmembrane region" description="Helical" evidence="7">
    <location>
        <begin position="21"/>
        <end position="42"/>
    </location>
</feature>
<evidence type="ECO:0000256" key="3">
    <source>
        <dbReference type="ARBA" id="ARBA00022475"/>
    </source>
</evidence>
<sequence>MAQEAISATEKRSAMSLALVFGLRMAGLFMIMPVIAIAAQHLKGFSPVTVGLAIGAYGLTQAILQIPMGYLSDRIGRKPVIVAGLIIFAIGSVIAAMSDSMTGIIVGRAVQGVGAIASAILALAADLSREEHRSKVMATIGMSIGLAFAASLVFGPPLASWIGLNGMFWVSAGFAILGILAVCLAVPSVSTHAPRGEVSASLPQFVKAVKNPQLLRLDWSIFALHLLLTAEFVQFPGRLVEAGLPASHQWYLYLPVLFGSFVLMVPMLILAAKRNQHRGYFLLALAIFLLSNLILLFASSLPMLIVSALLFFTGFNYMEASLPAMISSLAPAGQKGGAMGVYSTCQFIGAFVGGSLAGVVMSQLGRQPLVIAAIIVLVIWALIALGLKVQSGLKNYTISFEQNLDTDALANHLGQLDGVQEVVVIPDDKTAYLKVINKQFDLAYAQALVHEFGRADPSF</sequence>
<feature type="transmembrane region" description="Helical" evidence="7">
    <location>
        <begin position="166"/>
        <end position="186"/>
    </location>
</feature>
<organism evidence="9 10">
    <name type="scientific">Celerinatantimonas diazotrophica</name>
    <dbReference type="NCBI Taxonomy" id="412034"/>
    <lineage>
        <taxon>Bacteria</taxon>
        <taxon>Pseudomonadati</taxon>
        <taxon>Pseudomonadota</taxon>
        <taxon>Gammaproteobacteria</taxon>
        <taxon>Celerinatantimonadaceae</taxon>
        <taxon>Celerinatantimonas</taxon>
    </lineage>
</organism>
<protein>
    <submittedName>
        <fullName evidence="9">Putative MFS family arabinose efflux permease</fullName>
    </submittedName>
</protein>
<keyword evidence="3" id="KW-1003">Cell membrane</keyword>
<feature type="transmembrane region" description="Helical" evidence="7">
    <location>
        <begin position="48"/>
        <end position="68"/>
    </location>
</feature>
<dbReference type="Pfam" id="PF07690">
    <property type="entry name" value="MFS_1"/>
    <property type="match status" value="2"/>
</dbReference>
<feature type="transmembrane region" description="Helical" evidence="7">
    <location>
        <begin position="136"/>
        <end position="154"/>
    </location>
</feature>
<feature type="transmembrane region" description="Helical" evidence="7">
    <location>
        <begin position="250"/>
        <end position="272"/>
    </location>
</feature>
<dbReference type="RefSeq" id="WP_131912296.1">
    <property type="nucleotide sequence ID" value="NZ_OU594967.1"/>
</dbReference>
<keyword evidence="10" id="KW-1185">Reference proteome</keyword>
<dbReference type="PROSITE" id="PS50850">
    <property type="entry name" value="MFS"/>
    <property type="match status" value="1"/>
</dbReference>
<gene>
    <name evidence="9" type="ORF">EV690_1443</name>
</gene>
<feature type="transmembrane region" description="Helical" evidence="7">
    <location>
        <begin position="304"/>
        <end position="326"/>
    </location>
</feature>
<dbReference type="PANTHER" id="PTHR23517:SF2">
    <property type="entry name" value="MULTIDRUG RESISTANCE PROTEIN MDTH"/>
    <property type="match status" value="1"/>
</dbReference>
<feature type="transmembrane region" description="Helical" evidence="7">
    <location>
        <begin position="80"/>
        <end position="98"/>
    </location>
</feature>
<evidence type="ECO:0000256" key="1">
    <source>
        <dbReference type="ARBA" id="ARBA00004651"/>
    </source>
</evidence>
<name>A0A4R1K434_9GAMM</name>
<dbReference type="GO" id="GO:0022857">
    <property type="term" value="F:transmembrane transporter activity"/>
    <property type="evidence" value="ECO:0007669"/>
    <property type="project" value="InterPro"/>
</dbReference>
<evidence type="ECO:0000256" key="7">
    <source>
        <dbReference type="SAM" id="Phobius"/>
    </source>
</evidence>
<keyword evidence="2" id="KW-0813">Transport</keyword>
<dbReference type="InterPro" id="IPR036259">
    <property type="entry name" value="MFS_trans_sf"/>
</dbReference>
<evidence type="ECO:0000256" key="2">
    <source>
        <dbReference type="ARBA" id="ARBA00022448"/>
    </source>
</evidence>
<comment type="subcellular location">
    <subcellularLocation>
        <location evidence="1">Cell membrane</location>
        <topology evidence="1">Multi-pass membrane protein</topology>
    </subcellularLocation>
</comment>
<comment type="caution">
    <text evidence="9">The sequence shown here is derived from an EMBL/GenBank/DDBJ whole genome shotgun (WGS) entry which is preliminary data.</text>
</comment>
<feature type="transmembrane region" description="Helical" evidence="7">
    <location>
        <begin position="279"/>
        <end position="298"/>
    </location>
</feature>
<dbReference type="Proteomes" id="UP000295565">
    <property type="component" value="Unassembled WGS sequence"/>
</dbReference>
<evidence type="ECO:0000259" key="8">
    <source>
        <dbReference type="PROSITE" id="PS50850"/>
    </source>
</evidence>
<dbReference type="InterPro" id="IPR020846">
    <property type="entry name" value="MFS_dom"/>
</dbReference>
<dbReference type="PANTHER" id="PTHR23517">
    <property type="entry name" value="RESISTANCE PROTEIN MDTM, PUTATIVE-RELATED-RELATED"/>
    <property type="match status" value="1"/>
</dbReference>
<evidence type="ECO:0000256" key="5">
    <source>
        <dbReference type="ARBA" id="ARBA00022989"/>
    </source>
</evidence>
<proteinExistence type="predicted"/>
<keyword evidence="5 7" id="KW-1133">Transmembrane helix</keyword>
<dbReference type="InterPro" id="IPR050171">
    <property type="entry name" value="MFS_Transporters"/>
</dbReference>
<feature type="transmembrane region" description="Helical" evidence="7">
    <location>
        <begin position="367"/>
        <end position="387"/>
    </location>
</feature>
<evidence type="ECO:0000313" key="9">
    <source>
        <dbReference type="EMBL" id="TCK57749.1"/>
    </source>
</evidence>
<dbReference type="SUPFAM" id="SSF103473">
    <property type="entry name" value="MFS general substrate transporter"/>
    <property type="match status" value="1"/>
</dbReference>
<evidence type="ECO:0000313" key="10">
    <source>
        <dbReference type="Proteomes" id="UP000295565"/>
    </source>
</evidence>
<dbReference type="AlphaFoldDB" id="A0A4R1K434"/>
<dbReference type="Gene3D" id="1.20.1250.20">
    <property type="entry name" value="MFS general substrate transporter like domains"/>
    <property type="match status" value="1"/>
</dbReference>
<dbReference type="InterPro" id="IPR011701">
    <property type="entry name" value="MFS"/>
</dbReference>
<dbReference type="OrthoDB" id="9764259at2"/>
<keyword evidence="6 7" id="KW-0472">Membrane</keyword>
<evidence type="ECO:0000256" key="4">
    <source>
        <dbReference type="ARBA" id="ARBA00022692"/>
    </source>
</evidence>
<feature type="transmembrane region" description="Helical" evidence="7">
    <location>
        <begin position="104"/>
        <end position="124"/>
    </location>
</feature>
<feature type="transmembrane region" description="Helical" evidence="7">
    <location>
        <begin position="217"/>
        <end position="235"/>
    </location>
</feature>
<accession>A0A4R1K434</accession>
<keyword evidence="4 7" id="KW-0812">Transmembrane</keyword>
<evidence type="ECO:0000256" key="6">
    <source>
        <dbReference type="ARBA" id="ARBA00023136"/>
    </source>
</evidence>
<dbReference type="CDD" id="cd17472">
    <property type="entry name" value="MFS_YajR_like"/>
    <property type="match status" value="1"/>
</dbReference>
<dbReference type="InterPro" id="IPR005829">
    <property type="entry name" value="Sugar_transporter_CS"/>
</dbReference>
<dbReference type="GO" id="GO:0005886">
    <property type="term" value="C:plasma membrane"/>
    <property type="evidence" value="ECO:0007669"/>
    <property type="project" value="UniProtKB-SubCell"/>
</dbReference>
<dbReference type="Gene3D" id="3.30.70.100">
    <property type="match status" value="1"/>
</dbReference>
<reference evidence="9 10" key="1">
    <citation type="submission" date="2019-03" db="EMBL/GenBank/DDBJ databases">
        <title>Genomic Encyclopedia of Type Strains, Phase IV (KMG-IV): sequencing the most valuable type-strain genomes for metagenomic binning, comparative biology and taxonomic classification.</title>
        <authorList>
            <person name="Goeker M."/>
        </authorList>
    </citation>
    <scope>NUCLEOTIDE SEQUENCE [LARGE SCALE GENOMIC DNA]</scope>
    <source>
        <strain evidence="9 10">DSM 18577</strain>
    </source>
</reference>
<feature type="transmembrane region" description="Helical" evidence="7">
    <location>
        <begin position="338"/>
        <end position="361"/>
    </location>
</feature>
<dbReference type="EMBL" id="SMGD01000012">
    <property type="protein sequence ID" value="TCK57749.1"/>
    <property type="molecule type" value="Genomic_DNA"/>
</dbReference>
<dbReference type="PROSITE" id="PS00216">
    <property type="entry name" value="SUGAR_TRANSPORT_1"/>
    <property type="match status" value="1"/>
</dbReference>
<feature type="domain" description="Major facilitator superfamily (MFS) profile" evidence="8">
    <location>
        <begin position="13"/>
        <end position="390"/>
    </location>
</feature>